<dbReference type="Pfam" id="PF05443">
    <property type="entry name" value="ROS_MUCR"/>
    <property type="match status" value="1"/>
</dbReference>
<dbReference type="InterPro" id="IPR041920">
    <property type="entry name" value="ROS/MUCR_sf"/>
</dbReference>
<evidence type="ECO:0000256" key="2">
    <source>
        <dbReference type="SAM" id="MobiDB-lite"/>
    </source>
</evidence>
<comment type="similarity">
    <text evidence="1">Belongs to the ros/MucR family.</text>
</comment>
<evidence type="ECO:0000256" key="1">
    <source>
        <dbReference type="ARBA" id="ARBA00007031"/>
    </source>
</evidence>
<organism evidence="3 4">
    <name type="scientific">Alsobacter ponti</name>
    <dbReference type="NCBI Taxonomy" id="2962936"/>
    <lineage>
        <taxon>Bacteria</taxon>
        <taxon>Pseudomonadati</taxon>
        <taxon>Pseudomonadota</taxon>
        <taxon>Alphaproteobacteria</taxon>
        <taxon>Hyphomicrobiales</taxon>
        <taxon>Alsobacteraceae</taxon>
        <taxon>Alsobacter</taxon>
    </lineage>
</organism>
<dbReference type="Gene3D" id="1.10.10.1550">
    <property type="entry name" value="ROS/MUCR transcriptional regulator protein"/>
    <property type="match status" value="1"/>
</dbReference>
<evidence type="ECO:0000313" key="3">
    <source>
        <dbReference type="EMBL" id="MCP8936936.1"/>
    </source>
</evidence>
<dbReference type="EMBL" id="JANCLU010000001">
    <property type="protein sequence ID" value="MCP8936936.1"/>
    <property type="molecule type" value="Genomic_DNA"/>
</dbReference>
<reference evidence="3 4" key="1">
    <citation type="submission" date="2022-07" db="EMBL/GenBank/DDBJ databases">
        <authorList>
            <person name="Li W.-J."/>
            <person name="Deng Q.-Q."/>
        </authorList>
    </citation>
    <scope>NUCLEOTIDE SEQUENCE [LARGE SCALE GENOMIC DNA]</scope>
    <source>
        <strain evidence="3 4">SYSU M60028</strain>
    </source>
</reference>
<accession>A0ABT1L7J8</accession>
<name>A0ABT1L7J8_9HYPH</name>
<feature type="compositionally biased region" description="Basic residues" evidence="2">
    <location>
        <begin position="135"/>
        <end position="149"/>
    </location>
</feature>
<protein>
    <submittedName>
        <fullName evidence="3">MucR family transcriptional regulator</fullName>
    </submittedName>
</protein>
<gene>
    <name evidence="3" type="ORF">NK718_00260</name>
</gene>
<feature type="region of interest" description="Disordered" evidence="2">
    <location>
        <begin position="130"/>
        <end position="149"/>
    </location>
</feature>
<evidence type="ECO:0000313" key="4">
    <source>
        <dbReference type="Proteomes" id="UP001205890"/>
    </source>
</evidence>
<sequence>MDHQNEASPNVVELTAEIIAAYVSKNSVASAELAGLVTEVHRALANIQHGVAEPQPAPELKPAVPVKKSVHPDYIVCLEDGRSFRSLKRHLRTAYNMSPEEYRAKWSLPPDYPMVAPNYSAARSALARTMGLGQQRRKNARGKPAKKSA</sequence>
<dbReference type="InterPro" id="IPR008807">
    <property type="entry name" value="ROS_MUCR"/>
</dbReference>
<dbReference type="RefSeq" id="WP_254737337.1">
    <property type="nucleotide sequence ID" value="NZ_JANCLU010000001.1"/>
</dbReference>
<proteinExistence type="inferred from homology"/>
<keyword evidence="4" id="KW-1185">Reference proteome</keyword>
<dbReference type="Proteomes" id="UP001205890">
    <property type="component" value="Unassembled WGS sequence"/>
</dbReference>
<comment type="caution">
    <text evidence="3">The sequence shown here is derived from an EMBL/GenBank/DDBJ whole genome shotgun (WGS) entry which is preliminary data.</text>
</comment>